<evidence type="ECO:0000256" key="15">
    <source>
        <dbReference type="SAM" id="Phobius"/>
    </source>
</evidence>
<evidence type="ECO:0000256" key="14">
    <source>
        <dbReference type="RuleBase" id="RU000461"/>
    </source>
</evidence>
<evidence type="ECO:0000256" key="7">
    <source>
        <dbReference type="ARBA" id="ARBA00022723"/>
    </source>
</evidence>
<comment type="similarity">
    <text evidence="5 14">Belongs to the cytochrome P450 family.</text>
</comment>
<evidence type="ECO:0000256" key="4">
    <source>
        <dbReference type="ARBA" id="ARBA00004406"/>
    </source>
</evidence>
<evidence type="ECO:0000256" key="6">
    <source>
        <dbReference type="ARBA" id="ARBA00022617"/>
    </source>
</evidence>
<evidence type="ECO:0000256" key="12">
    <source>
        <dbReference type="ARBA" id="ARBA00023033"/>
    </source>
</evidence>
<dbReference type="SUPFAM" id="SSF48264">
    <property type="entry name" value="Cytochrome P450"/>
    <property type="match status" value="1"/>
</dbReference>
<keyword evidence="10 14" id="KW-0560">Oxidoreductase</keyword>
<proteinExistence type="inferred from homology"/>
<dbReference type="InterPro" id="IPR002403">
    <property type="entry name" value="Cyt_P450_E_grp-IV"/>
</dbReference>
<dbReference type="InterPro" id="IPR017972">
    <property type="entry name" value="Cyt_P450_CS"/>
</dbReference>
<keyword evidence="7 14" id="KW-0479">Metal-binding</keyword>
<protein>
    <recommendedName>
        <fullName evidence="18">Cytochrome</fullName>
    </recommendedName>
</protein>
<name>A0ABM1ZXZ6_AEDAL</name>
<evidence type="ECO:0000256" key="2">
    <source>
        <dbReference type="ARBA" id="ARBA00003690"/>
    </source>
</evidence>
<keyword evidence="11 14" id="KW-0408">Iron</keyword>
<keyword evidence="17" id="KW-1185">Reference proteome</keyword>
<dbReference type="CDD" id="cd11057">
    <property type="entry name" value="CYP313-like"/>
    <property type="match status" value="1"/>
</dbReference>
<keyword evidence="13 15" id="KW-0472">Membrane</keyword>
<keyword evidence="8" id="KW-0256">Endoplasmic reticulum</keyword>
<dbReference type="EnsemblMetazoa" id="AALFPA23_022671.R33656">
    <property type="protein sequence ID" value="AALFPA23_022671.P33656"/>
    <property type="gene ID" value="AALFPA23_022671"/>
</dbReference>
<comment type="function">
    <text evidence="2">May be involved in the metabolism of insect hormones and in the breakdown of synthetic insecticides.</text>
</comment>
<reference evidence="17" key="1">
    <citation type="journal article" date="2015" name="Proc. Natl. Acad. Sci. U.S.A.">
        <title>Genome sequence of the Asian Tiger mosquito, Aedes albopictus, reveals insights into its biology, genetics, and evolution.</title>
        <authorList>
            <person name="Chen X.G."/>
            <person name="Jiang X."/>
            <person name="Gu J."/>
            <person name="Xu M."/>
            <person name="Wu Y."/>
            <person name="Deng Y."/>
            <person name="Zhang C."/>
            <person name="Bonizzoni M."/>
            <person name="Dermauw W."/>
            <person name="Vontas J."/>
            <person name="Armbruster P."/>
            <person name="Huang X."/>
            <person name="Yang Y."/>
            <person name="Zhang H."/>
            <person name="He W."/>
            <person name="Peng H."/>
            <person name="Liu Y."/>
            <person name="Wu K."/>
            <person name="Chen J."/>
            <person name="Lirakis M."/>
            <person name="Topalis P."/>
            <person name="Van Leeuwen T."/>
            <person name="Hall A.B."/>
            <person name="Jiang X."/>
            <person name="Thorpe C."/>
            <person name="Mueller R.L."/>
            <person name="Sun C."/>
            <person name="Waterhouse R.M."/>
            <person name="Yan G."/>
            <person name="Tu Z.J."/>
            <person name="Fang X."/>
            <person name="James A.A."/>
        </authorList>
    </citation>
    <scope>NUCLEOTIDE SEQUENCE [LARGE SCALE GENOMIC DNA]</scope>
    <source>
        <strain evidence="17">Foshan</strain>
    </source>
</reference>
<evidence type="ECO:0000256" key="5">
    <source>
        <dbReference type="ARBA" id="ARBA00010617"/>
    </source>
</evidence>
<dbReference type="Gene3D" id="1.10.630.10">
    <property type="entry name" value="Cytochrome P450"/>
    <property type="match status" value="1"/>
</dbReference>
<keyword evidence="6 14" id="KW-0349">Heme</keyword>
<dbReference type="Proteomes" id="UP000069940">
    <property type="component" value="Unassembled WGS sequence"/>
</dbReference>
<accession>A0ABM1ZXZ6</accession>
<dbReference type="InterPro" id="IPR036396">
    <property type="entry name" value="Cyt_P450_sf"/>
</dbReference>
<keyword evidence="15" id="KW-0812">Transmembrane</keyword>
<evidence type="ECO:0000256" key="13">
    <source>
        <dbReference type="ARBA" id="ARBA00023136"/>
    </source>
</evidence>
<dbReference type="InterPro" id="IPR001128">
    <property type="entry name" value="Cyt_P450"/>
</dbReference>
<dbReference type="GeneID" id="109409607"/>
<feature type="transmembrane region" description="Helical" evidence="15">
    <location>
        <begin position="6"/>
        <end position="24"/>
    </location>
</feature>
<dbReference type="PROSITE" id="PS00086">
    <property type="entry name" value="CYTOCHROME_P450"/>
    <property type="match status" value="1"/>
</dbReference>
<evidence type="ECO:0000313" key="17">
    <source>
        <dbReference type="Proteomes" id="UP000069940"/>
    </source>
</evidence>
<sequence>MWWNSWFTCLCASVYLVIMYVRWFRRKANAKYARMSGPRKLPLIGHAHKFFRATPGQIANTLKYFGSFPSPVCIYMGPLPHVAIFDPEQLQVILHSQNCLDKSIQYSFLRVSRTLISAPTYLWKGQRKALNPSFGAAILNNFVPIFNEKCAILTGLLEKHVGQPERNYTRDLCKFTLDQIYATALGCDFDMQRSPDGERSLDLIESYIKVMVARIYTVWKYPEFIYRMTSGYKREQEILKTYHETIISKLLKAIDFEEKLKQSEVDFSNEYTDTKKPHIFIDLLLKLIRDGDEVAKEDIFQQIDMILFAGNDTTAKTTSFILLMLAMHPEVQERCYREILEVCPGQDQSVSAEDVSRLPYLDMACRETMRLFPVGSVLARVTTADIKLNDEHTIPANSTVIMGIYQMHRDPKIWGPNADEFDPNNFLPEKVAKRHPYSYLPFSGGPRNCVGMRYAWLSLKILVVHMLRKYRLKTSLTMDQIRIKYGLILNIANGCMLTLERR</sequence>
<dbReference type="InterPro" id="IPR050196">
    <property type="entry name" value="Cytochrome_P450_Monoox"/>
</dbReference>
<keyword evidence="12 14" id="KW-0503">Monooxygenase</keyword>
<comment type="subcellular location">
    <subcellularLocation>
        <location evidence="4">Endoplasmic reticulum membrane</location>
        <topology evidence="4">Peripheral membrane protein</topology>
    </subcellularLocation>
    <subcellularLocation>
        <location evidence="3">Microsome membrane</location>
        <topology evidence="3">Peripheral membrane protein</topology>
    </subcellularLocation>
</comment>
<dbReference type="PANTHER" id="PTHR24291">
    <property type="entry name" value="CYTOCHROME P450 FAMILY 4"/>
    <property type="match status" value="1"/>
</dbReference>
<comment type="cofactor">
    <cofactor evidence="1">
        <name>heme</name>
        <dbReference type="ChEBI" id="CHEBI:30413"/>
    </cofactor>
</comment>
<organism evidence="16 17">
    <name type="scientific">Aedes albopictus</name>
    <name type="common">Asian tiger mosquito</name>
    <name type="synonym">Stegomyia albopicta</name>
    <dbReference type="NCBI Taxonomy" id="7160"/>
    <lineage>
        <taxon>Eukaryota</taxon>
        <taxon>Metazoa</taxon>
        <taxon>Ecdysozoa</taxon>
        <taxon>Arthropoda</taxon>
        <taxon>Hexapoda</taxon>
        <taxon>Insecta</taxon>
        <taxon>Pterygota</taxon>
        <taxon>Neoptera</taxon>
        <taxon>Endopterygota</taxon>
        <taxon>Diptera</taxon>
        <taxon>Nematocera</taxon>
        <taxon>Culicoidea</taxon>
        <taxon>Culicidae</taxon>
        <taxon>Culicinae</taxon>
        <taxon>Aedini</taxon>
        <taxon>Aedes</taxon>
        <taxon>Stegomyia</taxon>
    </lineage>
</organism>
<dbReference type="RefSeq" id="XP_062714770.1">
    <property type="nucleotide sequence ID" value="XM_062858786.1"/>
</dbReference>
<keyword evidence="9" id="KW-0492">Microsome</keyword>
<evidence type="ECO:0000256" key="1">
    <source>
        <dbReference type="ARBA" id="ARBA00001971"/>
    </source>
</evidence>
<dbReference type="PRINTS" id="PR00465">
    <property type="entry name" value="EP450IV"/>
</dbReference>
<evidence type="ECO:0000256" key="9">
    <source>
        <dbReference type="ARBA" id="ARBA00022848"/>
    </source>
</evidence>
<evidence type="ECO:0008006" key="18">
    <source>
        <dbReference type="Google" id="ProtNLM"/>
    </source>
</evidence>
<reference evidence="16" key="2">
    <citation type="submission" date="2025-05" db="UniProtKB">
        <authorList>
            <consortium name="EnsemblMetazoa"/>
        </authorList>
    </citation>
    <scope>IDENTIFICATION</scope>
    <source>
        <strain evidence="16">Foshan</strain>
    </source>
</reference>
<dbReference type="PANTHER" id="PTHR24291:SF189">
    <property type="entry name" value="CYTOCHROME P450 4C3-RELATED"/>
    <property type="match status" value="1"/>
</dbReference>
<evidence type="ECO:0000256" key="3">
    <source>
        <dbReference type="ARBA" id="ARBA00004174"/>
    </source>
</evidence>
<evidence type="ECO:0000256" key="11">
    <source>
        <dbReference type="ARBA" id="ARBA00023004"/>
    </source>
</evidence>
<evidence type="ECO:0000256" key="10">
    <source>
        <dbReference type="ARBA" id="ARBA00023002"/>
    </source>
</evidence>
<evidence type="ECO:0000256" key="8">
    <source>
        <dbReference type="ARBA" id="ARBA00022824"/>
    </source>
</evidence>
<keyword evidence="15" id="KW-1133">Transmembrane helix</keyword>
<dbReference type="Pfam" id="PF00067">
    <property type="entry name" value="p450"/>
    <property type="match status" value="1"/>
</dbReference>
<evidence type="ECO:0000313" key="16">
    <source>
        <dbReference type="EnsemblMetazoa" id="AALFPA23_022671.P33656"/>
    </source>
</evidence>
<dbReference type="PRINTS" id="PR00385">
    <property type="entry name" value="P450"/>
</dbReference>